<reference evidence="1" key="1">
    <citation type="submission" date="2021-02" db="EMBL/GenBank/DDBJ databases">
        <authorList>
            <person name="Nowell W R."/>
        </authorList>
    </citation>
    <scope>NUCLEOTIDE SEQUENCE</scope>
</reference>
<dbReference type="OrthoDB" id="10033602at2759"/>
<comment type="caution">
    <text evidence="1">The sequence shown here is derived from an EMBL/GenBank/DDBJ whole genome shotgun (WGS) entry which is preliminary data.</text>
</comment>
<proteinExistence type="predicted"/>
<dbReference type="EMBL" id="CAJNOJ010000285">
    <property type="protein sequence ID" value="CAF1369560.1"/>
    <property type="molecule type" value="Genomic_DNA"/>
</dbReference>
<evidence type="ECO:0000313" key="1">
    <source>
        <dbReference type="EMBL" id="CAF1275279.1"/>
    </source>
</evidence>
<accession>A0A815BRC6</accession>
<evidence type="ECO:0000313" key="2">
    <source>
        <dbReference type="EMBL" id="CAF1369560.1"/>
    </source>
</evidence>
<dbReference type="EMBL" id="CAJNOR010002301">
    <property type="protein sequence ID" value="CAF1275279.1"/>
    <property type="molecule type" value="Genomic_DNA"/>
</dbReference>
<dbReference type="AlphaFoldDB" id="A0A815BRC6"/>
<organism evidence="1 3">
    <name type="scientific">Adineta ricciae</name>
    <name type="common">Rotifer</name>
    <dbReference type="NCBI Taxonomy" id="249248"/>
    <lineage>
        <taxon>Eukaryota</taxon>
        <taxon>Metazoa</taxon>
        <taxon>Spiralia</taxon>
        <taxon>Gnathifera</taxon>
        <taxon>Rotifera</taxon>
        <taxon>Eurotatoria</taxon>
        <taxon>Bdelloidea</taxon>
        <taxon>Adinetida</taxon>
        <taxon>Adinetidae</taxon>
        <taxon>Adineta</taxon>
    </lineage>
</organism>
<dbReference type="Proteomes" id="UP000663852">
    <property type="component" value="Unassembled WGS sequence"/>
</dbReference>
<sequence>MTTLSEPVRILIVGINPETNAKIVGTVNEDKSILADGFVASNNPECDAELINVIKQSTYGAVILGGGLRAQQDWYERIQNIIKSNSDLPAVGVKGPTVNYVKEALTTIGVLKG</sequence>
<evidence type="ECO:0000313" key="3">
    <source>
        <dbReference type="Proteomes" id="UP000663828"/>
    </source>
</evidence>
<gene>
    <name evidence="2" type="ORF">EDS130_LOCUS34295</name>
    <name evidence="1" type="ORF">XAT740_LOCUS27520</name>
</gene>
<protein>
    <submittedName>
        <fullName evidence="1">Uncharacterized protein</fullName>
    </submittedName>
</protein>
<dbReference type="Proteomes" id="UP000663828">
    <property type="component" value="Unassembled WGS sequence"/>
</dbReference>
<keyword evidence="3" id="KW-1185">Reference proteome</keyword>
<name>A0A815BRC6_ADIRI</name>